<organism evidence="1 2">
    <name type="scientific">Methylobacterium tardum</name>
    <dbReference type="NCBI Taxonomy" id="374432"/>
    <lineage>
        <taxon>Bacteria</taxon>
        <taxon>Pseudomonadati</taxon>
        <taxon>Pseudomonadota</taxon>
        <taxon>Alphaproteobacteria</taxon>
        <taxon>Hyphomicrobiales</taxon>
        <taxon>Methylobacteriaceae</taxon>
        <taxon>Methylobacterium</taxon>
    </lineage>
</organism>
<proteinExistence type="predicted"/>
<accession>A0AA37TDU2</accession>
<comment type="caution">
    <text evidence="1">The sequence shown here is derived from an EMBL/GenBank/DDBJ whole genome shotgun (WGS) entry which is preliminary data.</text>
</comment>
<sequence length="88" mass="10013">MIAALSDMRAELLMTLPDPTRLALTEAALTSADRLWRDEMRRTYGPDGALIYRYAPEGQGGLGTPLRRSCEARRVAVALWRRERHQSR</sequence>
<protein>
    <submittedName>
        <fullName evidence="1">Uncharacterized protein</fullName>
    </submittedName>
</protein>
<name>A0AA37TDU2_9HYPH</name>
<dbReference type="AlphaFoldDB" id="A0AA37TDU2"/>
<dbReference type="Proteomes" id="UP001157440">
    <property type="component" value="Unassembled WGS sequence"/>
</dbReference>
<reference evidence="2" key="1">
    <citation type="journal article" date="2019" name="Int. J. Syst. Evol. Microbiol.">
        <title>The Global Catalogue of Microorganisms (GCM) 10K type strain sequencing project: providing services to taxonomists for standard genome sequencing and annotation.</title>
        <authorList>
            <consortium name="The Broad Institute Genomics Platform"/>
            <consortium name="The Broad Institute Genome Sequencing Center for Infectious Disease"/>
            <person name="Wu L."/>
            <person name="Ma J."/>
        </authorList>
    </citation>
    <scope>NUCLEOTIDE SEQUENCE [LARGE SCALE GENOMIC DNA]</scope>
    <source>
        <strain evidence="2">NBRC 103632</strain>
    </source>
</reference>
<evidence type="ECO:0000313" key="1">
    <source>
        <dbReference type="EMBL" id="GLS68177.1"/>
    </source>
</evidence>
<dbReference type="EMBL" id="BSPL01000004">
    <property type="protein sequence ID" value="GLS68177.1"/>
    <property type="molecule type" value="Genomic_DNA"/>
</dbReference>
<keyword evidence="2" id="KW-1185">Reference proteome</keyword>
<gene>
    <name evidence="1" type="ORF">GCM10007890_01890</name>
</gene>
<evidence type="ECO:0000313" key="2">
    <source>
        <dbReference type="Proteomes" id="UP001157440"/>
    </source>
</evidence>